<organism evidence="3 4">
    <name type="scientific">Streptomyces tsukubensis (strain DSM 42081 / NBRC 108919 / NRRL 18488 / 9993)</name>
    <dbReference type="NCBI Taxonomy" id="1114943"/>
    <lineage>
        <taxon>Bacteria</taxon>
        <taxon>Bacillati</taxon>
        <taxon>Actinomycetota</taxon>
        <taxon>Actinomycetes</taxon>
        <taxon>Kitasatosporales</taxon>
        <taxon>Streptomycetaceae</taxon>
        <taxon>Streptomyces</taxon>
    </lineage>
</organism>
<evidence type="ECO:0000313" key="3">
    <source>
        <dbReference type="EMBL" id="QKM70070.1"/>
    </source>
</evidence>
<keyword evidence="2" id="KW-0732">Signal</keyword>
<proteinExistence type="predicted"/>
<evidence type="ECO:0000256" key="2">
    <source>
        <dbReference type="SAM" id="SignalP"/>
    </source>
</evidence>
<feature type="chain" id="PRO_5039079957" evidence="2">
    <location>
        <begin position="36"/>
        <end position="120"/>
    </location>
</feature>
<dbReference type="Proteomes" id="UP000005940">
    <property type="component" value="Chromosome"/>
</dbReference>
<accession>A0A7G3ULJ8</accession>
<gene>
    <name evidence="3" type="ORF">STSU_026010</name>
</gene>
<dbReference type="EMBL" id="CP029159">
    <property type="protein sequence ID" value="QKM70070.1"/>
    <property type="molecule type" value="Genomic_DNA"/>
</dbReference>
<feature type="region of interest" description="Disordered" evidence="1">
    <location>
        <begin position="79"/>
        <end position="109"/>
    </location>
</feature>
<feature type="signal peptide" evidence="2">
    <location>
        <begin position="1"/>
        <end position="35"/>
    </location>
</feature>
<reference evidence="3 4" key="1">
    <citation type="journal article" date="2012" name="J. Bacteriol.">
        <title>Draft genome of Streptomyces tsukubaensis NRRL 18488, the producer of the clinically important immunosuppressant tacrolimus (FK506).</title>
        <authorList>
            <person name="Barreiro C."/>
            <person name="Prieto C."/>
            <person name="Sola-Landa A."/>
            <person name="Solera E."/>
            <person name="Martinez-Castro M."/>
            <person name="Perez-Redondo R."/>
            <person name="Garcia-Estrada C."/>
            <person name="Aparicio J.F."/>
            <person name="Fernandez-Martinez L.T."/>
            <person name="Santos-Aberturas J."/>
            <person name="Salehi-Najafabadi Z."/>
            <person name="Rodriguez-Garcia A."/>
            <person name="Tauch A."/>
            <person name="Martin J.F."/>
        </authorList>
    </citation>
    <scope>NUCLEOTIDE SEQUENCE [LARGE SCALE GENOMIC DNA]</scope>
    <source>
        <strain evidence="4">DSM 42081 / NBRC 108919 / NRRL 18488 / 9993</strain>
    </source>
</reference>
<dbReference type="AlphaFoldDB" id="A0A7G3ULJ8"/>
<name>A0A7G3ULJ8_STRT9</name>
<sequence length="120" mass="12196">MGGHRLGRLARTTRPVALLSAAATLLGALFLCLNAADDDHAPRAAARDSAPAFSCPYDGGSCGLRPIVGAAVLTVPPPAAPPLTAESLRTPAVRPDLGGPDRSGPLPRAPGLHVLQVLRI</sequence>
<protein>
    <submittedName>
        <fullName evidence="3">Uncharacterized protein</fullName>
    </submittedName>
</protein>
<keyword evidence="4" id="KW-1185">Reference proteome</keyword>
<evidence type="ECO:0000313" key="4">
    <source>
        <dbReference type="Proteomes" id="UP000005940"/>
    </source>
</evidence>
<dbReference type="RefSeq" id="WP_130584574.1">
    <property type="nucleotide sequence ID" value="NZ_CP029159.1"/>
</dbReference>
<evidence type="ECO:0000256" key="1">
    <source>
        <dbReference type="SAM" id="MobiDB-lite"/>
    </source>
</evidence>